<gene>
    <name evidence="6" type="primary">Ttc4</name>
    <name evidence="6" type="ORF">G6Z78_0012248</name>
</gene>
<comment type="caution">
    <text evidence="6">The sequence shown here is derived from an EMBL/GenBank/DDBJ whole genome shotgun (WGS) entry which is preliminary data.</text>
</comment>
<feature type="non-terminal residue" evidence="6">
    <location>
        <position position="1"/>
    </location>
</feature>
<dbReference type="InterPro" id="IPR011990">
    <property type="entry name" value="TPR-like_helical_dom_sf"/>
</dbReference>
<dbReference type="SUPFAM" id="SSF48452">
    <property type="entry name" value="TPR-like"/>
    <property type="match status" value="1"/>
</dbReference>
<evidence type="ECO:0000256" key="1">
    <source>
        <dbReference type="ARBA" id="ARBA00022737"/>
    </source>
</evidence>
<feature type="transmembrane region" description="Helical" evidence="4">
    <location>
        <begin position="745"/>
        <end position="766"/>
    </location>
</feature>
<feature type="transmembrane region" description="Helical" evidence="4">
    <location>
        <begin position="704"/>
        <end position="733"/>
    </location>
</feature>
<dbReference type="GO" id="GO:0030544">
    <property type="term" value="F:Hsp70 protein binding"/>
    <property type="evidence" value="ECO:0007669"/>
    <property type="project" value="TreeGrafter"/>
</dbReference>
<keyword evidence="2" id="KW-0802">TPR repeat</keyword>
<comment type="similarity">
    <text evidence="3">Belongs to the TTC4 family.</text>
</comment>
<dbReference type="GO" id="GO:0051879">
    <property type="term" value="F:Hsp90 protein binding"/>
    <property type="evidence" value="ECO:0007669"/>
    <property type="project" value="InterPro"/>
</dbReference>
<proteinExistence type="inferred from homology"/>
<keyword evidence="4" id="KW-0812">Transmembrane</keyword>
<dbReference type="PANTHER" id="PTHR46035">
    <property type="entry name" value="TETRATRICOPEPTIDE REPEAT PROTEIN 4"/>
    <property type="match status" value="1"/>
</dbReference>
<keyword evidence="4" id="KW-1133">Transmembrane helix</keyword>
<dbReference type="GO" id="GO:0005829">
    <property type="term" value="C:cytosol"/>
    <property type="evidence" value="ECO:0007669"/>
    <property type="project" value="TreeGrafter"/>
</dbReference>
<name>A0A836ET65_9HYME</name>
<dbReference type="SMART" id="SM00028">
    <property type="entry name" value="TPR"/>
    <property type="match status" value="2"/>
</dbReference>
<dbReference type="GO" id="GO:0005634">
    <property type="term" value="C:nucleus"/>
    <property type="evidence" value="ECO:0007669"/>
    <property type="project" value="TreeGrafter"/>
</dbReference>
<dbReference type="Proteomes" id="UP000668214">
    <property type="component" value="Unassembled WGS sequence"/>
</dbReference>
<dbReference type="InterPro" id="IPR019734">
    <property type="entry name" value="TPR_rpt"/>
</dbReference>
<feature type="domain" description="Cns1/TTC4 wheel" evidence="5">
    <location>
        <begin position="277"/>
        <end position="383"/>
    </location>
</feature>
<evidence type="ECO:0000256" key="3">
    <source>
        <dbReference type="ARBA" id="ARBA00023602"/>
    </source>
</evidence>
<keyword evidence="4" id="KW-0472">Membrane</keyword>
<dbReference type="AlphaFoldDB" id="A0A836ET65"/>
<accession>A0A836ET65</accession>
<keyword evidence="7" id="KW-1185">Reference proteome</keyword>
<evidence type="ECO:0000256" key="2">
    <source>
        <dbReference type="ARBA" id="ARBA00022803"/>
    </source>
</evidence>
<dbReference type="Gene3D" id="1.25.40.10">
    <property type="entry name" value="Tetratricopeptide repeat domain"/>
    <property type="match status" value="1"/>
</dbReference>
<evidence type="ECO:0000313" key="7">
    <source>
        <dbReference type="Proteomes" id="UP000668214"/>
    </source>
</evidence>
<dbReference type="GO" id="GO:0006457">
    <property type="term" value="P:protein folding"/>
    <property type="evidence" value="ECO:0007669"/>
    <property type="project" value="TreeGrafter"/>
</dbReference>
<dbReference type="Pfam" id="PF18972">
    <property type="entry name" value="Wheel"/>
    <property type="match status" value="1"/>
</dbReference>
<feature type="non-terminal residue" evidence="6">
    <location>
        <position position="844"/>
    </location>
</feature>
<evidence type="ECO:0000313" key="6">
    <source>
        <dbReference type="EMBL" id="KAG5319719.1"/>
    </source>
</evidence>
<dbReference type="CDD" id="cd21380">
    <property type="entry name" value="CTWD_Cns1"/>
    <property type="match status" value="1"/>
</dbReference>
<feature type="transmembrane region" description="Helical" evidence="4">
    <location>
        <begin position="796"/>
        <end position="817"/>
    </location>
</feature>
<organism evidence="6 7">
    <name type="scientific">Pseudoatta argentina</name>
    <dbReference type="NCBI Taxonomy" id="621737"/>
    <lineage>
        <taxon>Eukaryota</taxon>
        <taxon>Metazoa</taxon>
        <taxon>Ecdysozoa</taxon>
        <taxon>Arthropoda</taxon>
        <taxon>Hexapoda</taxon>
        <taxon>Insecta</taxon>
        <taxon>Pterygota</taxon>
        <taxon>Neoptera</taxon>
        <taxon>Endopterygota</taxon>
        <taxon>Hymenoptera</taxon>
        <taxon>Apocrita</taxon>
        <taxon>Aculeata</taxon>
        <taxon>Formicoidea</taxon>
        <taxon>Formicidae</taxon>
        <taxon>Myrmicinae</taxon>
        <taxon>Pseudoatta</taxon>
    </lineage>
</organism>
<protein>
    <submittedName>
        <fullName evidence="6">TTC4 protein</fullName>
    </submittedName>
</protein>
<evidence type="ECO:0000259" key="5">
    <source>
        <dbReference type="Pfam" id="PF18972"/>
    </source>
</evidence>
<sequence length="844" mass="96401">MQGDDIGEKRKIWTDEERLELAAKLDAELDEYINNLEKKSYAEGWPEDRWQEEMEKHPFFMKKPLEPGDQLSPLMEGLQQLKYGEDENTPEELANNYKEDGNFNYKYKKYRLAILSYTTGIKTKCKDDDLMAQLYNNRAAAHFMLQNYRSCLNDCKLALKFKPQYPKALSRAATCSFHIKDYDQCIDLCDQFLDQSPIDKTILKLRSDSVIAKERLQRDKRKQERAEKKSDKEDEKLLETISRKGINLELTNDKQKLELRDLEPQVPQIAQSRVHFDEKDKLVWPVMILYPETQQTDFIQNFQEDMLLIEQLIELFEEPPEWDVKHRYTIENINVYFEGKNKCSIHKVDIQLTLDEILRDKQFIVRGGTPAFLILVKSSEAEKHFLKGEKERICLFPAICSHVLHSMIGKRQGVVDRKVVPPAAPVYASDSLKTRLFLLIQRSVHNLPAERTLPEMISNVYTFLSFSLRTVEGNSRKTANHYGVHYANSYACSNGAPSVYTSTGCCTNINGGGFNVQQPQPHEDYRPIYFYVAQPYTIPYTFAKRPKPAASSLLRAAKPRGNNYRVKFSKKLGNADFSQKVKQGEFSRSLNQVHFAESQGQVLANYPKAGSSRDPRMTSMFRRGTIFATFFLSLLGGGLVCAALVTQHWVEARPWRTPNPQESAGRVHFGLLQGKKELNVAYGWRTYHISVPQMIRQDPSVMSWALWIATLTTTSAALVAAALAALLAVLNTATSPRSKILSIPGVYFINMLMLLMCLASTCTWLAQYYTRLYVNVLPKEDIDNLWTSEGSAELGYSFWLVISAGIVHLISIALVGWGSGREKDDRLEPIPALEEKTAAAIMLY</sequence>
<reference evidence="6" key="1">
    <citation type="submission" date="2020-02" db="EMBL/GenBank/DDBJ databases">
        <title>Relaxed selection underlies rapid genomic changes in the transitions from sociality to social parasitism in ants.</title>
        <authorList>
            <person name="Bi X."/>
        </authorList>
    </citation>
    <scope>NUCLEOTIDE SEQUENCE</scope>
    <source>
        <strain evidence="6">BGI-DK2014c</strain>
        <tissue evidence="6">Whole body</tissue>
    </source>
</reference>
<keyword evidence="1" id="KW-0677">Repeat</keyword>
<dbReference type="PANTHER" id="PTHR46035:SF1">
    <property type="entry name" value="TETRATRICOPEPTIDE REPEAT PROTEIN 4"/>
    <property type="match status" value="1"/>
</dbReference>
<dbReference type="Gene3D" id="1.20.140.150">
    <property type="match status" value="1"/>
</dbReference>
<evidence type="ECO:0000256" key="4">
    <source>
        <dbReference type="SAM" id="Phobius"/>
    </source>
</evidence>
<dbReference type="EMBL" id="JAANIA010001671">
    <property type="protein sequence ID" value="KAG5319719.1"/>
    <property type="molecule type" value="Genomic_DNA"/>
</dbReference>
<dbReference type="InterPro" id="IPR044059">
    <property type="entry name" value="Csn1/TTC4_wheel"/>
</dbReference>
<feature type="transmembrane region" description="Helical" evidence="4">
    <location>
        <begin position="626"/>
        <end position="650"/>
    </location>
</feature>